<dbReference type="Proteomes" id="UP000054516">
    <property type="component" value="Unassembled WGS sequence"/>
</dbReference>
<organism evidence="1">
    <name type="scientific">Rosellinia necatrix</name>
    <name type="common">White root-rot fungus</name>
    <dbReference type="NCBI Taxonomy" id="77044"/>
    <lineage>
        <taxon>Eukaryota</taxon>
        <taxon>Fungi</taxon>
        <taxon>Dikarya</taxon>
        <taxon>Ascomycota</taxon>
        <taxon>Pezizomycotina</taxon>
        <taxon>Sordariomycetes</taxon>
        <taxon>Xylariomycetidae</taxon>
        <taxon>Xylariales</taxon>
        <taxon>Xylariaceae</taxon>
        <taxon>Rosellinia</taxon>
    </lineage>
</organism>
<protein>
    <submittedName>
        <fullName evidence="1">Uncharacterized protein</fullName>
    </submittedName>
</protein>
<evidence type="ECO:0000313" key="1">
    <source>
        <dbReference type="EMBL" id="GAW25211.1"/>
    </source>
</evidence>
<accession>A0A1S8A570</accession>
<keyword evidence="2" id="KW-1185">Reference proteome</keyword>
<sequence>MSFKGGGFRVRLLEGCSRLREYSIKPLGNAGLAEEATGIHHPWAESLQATQPIISK</sequence>
<dbReference type="EMBL" id="DF977448">
    <property type="protein sequence ID" value="GAW25211.1"/>
    <property type="molecule type" value="Genomic_DNA"/>
</dbReference>
<evidence type="ECO:0000313" key="2">
    <source>
        <dbReference type="Proteomes" id="UP000054516"/>
    </source>
</evidence>
<dbReference type="AlphaFoldDB" id="A0A1S8A570"/>
<proteinExistence type="predicted"/>
<gene>
    <name evidence="1" type="ORF">SAMD00023353_0300470</name>
</gene>
<name>A0A1S8A570_ROSNE</name>
<reference evidence="1" key="1">
    <citation type="submission" date="2016-03" db="EMBL/GenBank/DDBJ databases">
        <title>Draft genome sequence of Rosellinia necatrix.</title>
        <authorList>
            <person name="Kanematsu S."/>
        </authorList>
    </citation>
    <scope>NUCLEOTIDE SEQUENCE [LARGE SCALE GENOMIC DNA]</scope>
    <source>
        <strain evidence="1">W97</strain>
    </source>
</reference>